<sequence length="504" mass="56807">VGSYLTLQKVGVNFRANCPFHSEKSPSFFVSPTRQMWHCFGGCQTGGDIFKFIMDIEGIEFKEALEILAQRAGVELPKWSPQDAKLVSEKKRLYDIQELTTQFFEKQLESTTGKKVKAYLRERGLSEESITTWKIGYAPEGRRVLSDFLVKNGYTQNEIEKAGLSVRTERGNSDRFWGRIMFPIADLNSRVIGFGGRLFGEGDKVAKYINTSSTPLYDKSKVVYGLDKAKVDIRKKDFCILVEGYTDVILMAQAGHTNIVASSGTALTSSQLRILKRYTSELITAFDMDVAGDKATKRGVELAVQEGFDVKVIVMPHGKDPADMSTKESDKEEMNKLIKEAGSVMDFYLASALKSFDKTTSDGKRKIGNEILPILRKIPSKIEQAHWVKQLAEELDVTEQIIVEELNRVAKPSVLKQTDTKSAPERPQKSRQELLEEQVLVLLFQSPSMLGDITAEYIEYFSDPFVEMIENLRKIPSLELAELKDVVNEEAFEQLKLFSLQPVS</sequence>
<evidence type="ECO:0000256" key="11">
    <source>
        <dbReference type="ARBA" id="ARBA00023163"/>
    </source>
</evidence>
<evidence type="ECO:0000256" key="6">
    <source>
        <dbReference type="ARBA" id="ARBA00022723"/>
    </source>
</evidence>
<dbReference type="InterPro" id="IPR036977">
    <property type="entry name" value="DNA_primase_Znf_CHC2"/>
</dbReference>
<dbReference type="Gene3D" id="3.90.980.10">
    <property type="entry name" value="DNA primase, catalytic core, N-terminal domain"/>
    <property type="match status" value="1"/>
</dbReference>
<dbReference type="InterPro" id="IPR006171">
    <property type="entry name" value="TOPRIM_dom"/>
</dbReference>
<dbReference type="SUPFAM" id="SSF56731">
    <property type="entry name" value="DNA primase core"/>
    <property type="match status" value="1"/>
</dbReference>
<keyword evidence="6 12" id="KW-0479">Metal-binding</keyword>
<feature type="non-terminal residue" evidence="14">
    <location>
        <position position="1"/>
    </location>
</feature>
<dbReference type="SMART" id="SM00400">
    <property type="entry name" value="ZnF_CHCC"/>
    <property type="match status" value="1"/>
</dbReference>
<comment type="caution">
    <text evidence="14">The sequence shown here is derived from an EMBL/GenBank/DDBJ whole genome shotgun (WGS) entry which is preliminary data.</text>
</comment>
<dbReference type="GO" id="GO:0008270">
    <property type="term" value="F:zinc ion binding"/>
    <property type="evidence" value="ECO:0007669"/>
    <property type="project" value="UniProtKB-KW"/>
</dbReference>
<keyword evidence="2" id="KW-0639">Primosome</keyword>
<dbReference type="PROSITE" id="PS50880">
    <property type="entry name" value="TOPRIM"/>
    <property type="match status" value="1"/>
</dbReference>
<evidence type="ECO:0000259" key="13">
    <source>
        <dbReference type="PROSITE" id="PS50880"/>
    </source>
</evidence>
<dbReference type="InterPro" id="IPR013264">
    <property type="entry name" value="DNAG_N"/>
</dbReference>
<evidence type="ECO:0000256" key="10">
    <source>
        <dbReference type="ARBA" id="ARBA00023125"/>
    </source>
</evidence>
<dbReference type="CDD" id="cd03364">
    <property type="entry name" value="TOPRIM_DnaG_primases"/>
    <property type="match status" value="1"/>
</dbReference>
<dbReference type="GO" id="GO:0003677">
    <property type="term" value="F:DNA binding"/>
    <property type="evidence" value="ECO:0007669"/>
    <property type="project" value="UniProtKB-KW"/>
</dbReference>
<protein>
    <submittedName>
        <fullName evidence="14">DNA primase</fullName>
    </submittedName>
</protein>
<proteinExistence type="inferred from homology"/>
<evidence type="ECO:0000313" key="14">
    <source>
        <dbReference type="EMBL" id="HEB13469.1"/>
    </source>
</evidence>
<dbReference type="GO" id="GO:1990077">
    <property type="term" value="C:primosome complex"/>
    <property type="evidence" value="ECO:0007669"/>
    <property type="project" value="UniProtKB-KW"/>
</dbReference>
<keyword evidence="4" id="KW-0548">Nucleotidyltransferase</keyword>
<dbReference type="Gene3D" id="3.40.1360.10">
    <property type="match status" value="1"/>
</dbReference>
<feature type="zinc finger region" description="CHC2-type" evidence="12">
    <location>
        <begin position="18"/>
        <end position="43"/>
    </location>
</feature>
<evidence type="ECO:0000256" key="5">
    <source>
        <dbReference type="ARBA" id="ARBA00022705"/>
    </source>
</evidence>
<keyword evidence="7 12" id="KW-0863">Zinc-finger</keyword>
<dbReference type="Proteomes" id="UP000885695">
    <property type="component" value="Unassembled WGS sequence"/>
</dbReference>
<dbReference type="SUPFAM" id="SSF57783">
    <property type="entry name" value="Zinc beta-ribbon"/>
    <property type="match status" value="1"/>
</dbReference>
<dbReference type="InterPro" id="IPR037068">
    <property type="entry name" value="DNA_primase_core_N_sf"/>
</dbReference>
<dbReference type="GO" id="GO:0006269">
    <property type="term" value="P:DNA replication, synthesis of primer"/>
    <property type="evidence" value="ECO:0007669"/>
    <property type="project" value="UniProtKB-KW"/>
</dbReference>
<keyword evidence="9" id="KW-0460">Magnesium</keyword>
<dbReference type="InterPro" id="IPR034151">
    <property type="entry name" value="TOPRIM_DnaG_bac"/>
</dbReference>
<evidence type="ECO:0000256" key="4">
    <source>
        <dbReference type="ARBA" id="ARBA00022695"/>
    </source>
</evidence>
<keyword evidence="3" id="KW-0808">Transferase</keyword>
<dbReference type="Pfam" id="PF10410">
    <property type="entry name" value="DnaB_bind"/>
    <property type="match status" value="1"/>
</dbReference>
<evidence type="ECO:0000256" key="12">
    <source>
        <dbReference type="PIRSR" id="PIRSR002811-1"/>
    </source>
</evidence>
<dbReference type="InterPro" id="IPR050219">
    <property type="entry name" value="DnaG_primase"/>
</dbReference>
<dbReference type="GO" id="GO:0000428">
    <property type="term" value="C:DNA-directed RNA polymerase complex"/>
    <property type="evidence" value="ECO:0007669"/>
    <property type="project" value="UniProtKB-KW"/>
</dbReference>
<keyword evidence="1" id="KW-0240">DNA-directed RNA polymerase</keyword>
<name>A0A7C1NPH7_UNCC3</name>
<dbReference type="InterPro" id="IPR006295">
    <property type="entry name" value="DNA_primase_DnaG"/>
</dbReference>
<dbReference type="Pfam" id="PF01807">
    <property type="entry name" value="Zn_ribbon_DnaG"/>
    <property type="match status" value="1"/>
</dbReference>
<dbReference type="PIRSF" id="PIRSF002811">
    <property type="entry name" value="DnaG"/>
    <property type="match status" value="1"/>
</dbReference>
<reference evidence="14" key="1">
    <citation type="journal article" date="2020" name="mSystems">
        <title>Genome- and Community-Level Interaction Insights into Carbon Utilization and Element Cycling Functions of Hydrothermarchaeota in Hydrothermal Sediment.</title>
        <authorList>
            <person name="Zhou Z."/>
            <person name="Liu Y."/>
            <person name="Xu W."/>
            <person name="Pan J."/>
            <person name="Luo Z.H."/>
            <person name="Li M."/>
        </authorList>
    </citation>
    <scope>NUCLEOTIDE SEQUENCE [LARGE SCALE GENOMIC DNA]</scope>
    <source>
        <strain evidence="14">HyVt-369</strain>
    </source>
</reference>
<evidence type="ECO:0000256" key="1">
    <source>
        <dbReference type="ARBA" id="ARBA00022478"/>
    </source>
</evidence>
<evidence type="ECO:0000256" key="7">
    <source>
        <dbReference type="ARBA" id="ARBA00022771"/>
    </source>
</evidence>
<dbReference type="SMART" id="SM00493">
    <property type="entry name" value="TOPRIM"/>
    <property type="match status" value="1"/>
</dbReference>
<accession>A0A7C1NPH7</accession>
<keyword evidence="5" id="KW-0235">DNA replication</keyword>
<dbReference type="AlphaFoldDB" id="A0A7C1NPH7"/>
<dbReference type="Pfam" id="PF08275">
    <property type="entry name" value="DNAG_N"/>
    <property type="match status" value="1"/>
</dbReference>
<evidence type="ECO:0000256" key="2">
    <source>
        <dbReference type="ARBA" id="ARBA00022515"/>
    </source>
</evidence>
<keyword evidence="8 12" id="KW-0862">Zinc</keyword>
<dbReference type="PANTHER" id="PTHR30313">
    <property type="entry name" value="DNA PRIMASE"/>
    <property type="match status" value="1"/>
</dbReference>
<dbReference type="Pfam" id="PF13155">
    <property type="entry name" value="Toprim_2"/>
    <property type="match status" value="1"/>
</dbReference>
<evidence type="ECO:0000256" key="9">
    <source>
        <dbReference type="ARBA" id="ARBA00022842"/>
    </source>
</evidence>
<evidence type="ECO:0000256" key="8">
    <source>
        <dbReference type="ARBA" id="ARBA00022833"/>
    </source>
</evidence>
<dbReference type="EMBL" id="DRHL01000031">
    <property type="protein sequence ID" value="HEB13469.1"/>
    <property type="molecule type" value="Genomic_DNA"/>
</dbReference>
<evidence type="ECO:0000256" key="3">
    <source>
        <dbReference type="ARBA" id="ARBA00022679"/>
    </source>
</evidence>
<keyword evidence="11" id="KW-0804">Transcription</keyword>
<dbReference type="GO" id="GO:0003899">
    <property type="term" value="F:DNA-directed RNA polymerase activity"/>
    <property type="evidence" value="ECO:0007669"/>
    <property type="project" value="InterPro"/>
</dbReference>
<dbReference type="InterPro" id="IPR030846">
    <property type="entry name" value="DnaG_bac"/>
</dbReference>
<keyword evidence="10" id="KW-0238">DNA-binding</keyword>
<dbReference type="Gene3D" id="3.90.580.10">
    <property type="entry name" value="Zinc finger, CHC2-type domain"/>
    <property type="match status" value="1"/>
</dbReference>
<dbReference type="GO" id="GO:0005737">
    <property type="term" value="C:cytoplasm"/>
    <property type="evidence" value="ECO:0007669"/>
    <property type="project" value="TreeGrafter"/>
</dbReference>
<feature type="domain" description="Toprim" evidence="13">
    <location>
        <begin position="237"/>
        <end position="320"/>
    </location>
</feature>
<dbReference type="NCBIfam" id="TIGR01391">
    <property type="entry name" value="dnaG"/>
    <property type="match status" value="1"/>
</dbReference>
<comment type="cofactor">
    <cofactor evidence="12">
        <name>Zn(2+)</name>
        <dbReference type="ChEBI" id="CHEBI:29105"/>
    </cofactor>
    <text evidence="12">Binds 1 zinc ion per monomer.</text>
</comment>
<dbReference type="InterPro" id="IPR019475">
    <property type="entry name" value="DNA_primase_DnaB-bd"/>
</dbReference>
<gene>
    <name evidence="14" type="primary">dnaG</name>
    <name evidence="14" type="ORF">ENI13_00640</name>
</gene>
<dbReference type="HAMAP" id="MF_00974">
    <property type="entry name" value="DNA_primase_DnaG"/>
    <property type="match status" value="1"/>
</dbReference>
<dbReference type="InterPro" id="IPR002694">
    <property type="entry name" value="Znf_CHC2"/>
</dbReference>
<dbReference type="PANTHER" id="PTHR30313:SF2">
    <property type="entry name" value="DNA PRIMASE"/>
    <property type="match status" value="1"/>
</dbReference>
<organism evidence="14">
    <name type="scientific">candidate division CPR3 bacterium</name>
    <dbReference type="NCBI Taxonomy" id="2268181"/>
    <lineage>
        <taxon>Bacteria</taxon>
        <taxon>Bacteria division CPR3</taxon>
    </lineage>
</organism>